<dbReference type="EMBL" id="KB595324">
    <property type="protein sequence ID" value="EMP25021.1"/>
    <property type="molecule type" value="Genomic_DNA"/>
</dbReference>
<organism evidence="1 2">
    <name type="scientific">Chelonia mydas</name>
    <name type="common">Green sea-turtle</name>
    <name type="synonym">Chelonia agassizi</name>
    <dbReference type="NCBI Taxonomy" id="8469"/>
    <lineage>
        <taxon>Eukaryota</taxon>
        <taxon>Metazoa</taxon>
        <taxon>Chordata</taxon>
        <taxon>Craniata</taxon>
        <taxon>Vertebrata</taxon>
        <taxon>Euteleostomi</taxon>
        <taxon>Archelosauria</taxon>
        <taxon>Testudinata</taxon>
        <taxon>Testudines</taxon>
        <taxon>Cryptodira</taxon>
        <taxon>Durocryptodira</taxon>
        <taxon>Americhelydia</taxon>
        <taxon>Chelonioidea</taxon>
        <taxon>Cheloniidae</taxon>
        <taxon>Chelonia</taxon>
    </lineage>
</organism>
<sequence length="186" mass="20063">MWGQMPQTHYDTCSLKDKRFILMIARVTIATAKKGGATTTTPSLSVDSSDGVLSAMPEDFAEGEVEEEDELEESTQHTVLPDSQDLFITLTEIPSQPNQAGEGTSGQDIGNTSLQGGALTENMSIIEEKPLFWDVKEEPPSHHHPPAAMGTATWALLPLLLQAEEGHPGTLPPVLRYSLDQLPGAT</sequence>
<dbReference type="AlphaFoldDB" id="M7AIX2"/>
<dbReference type="Proteomes" id="UP000031443">
    <property type="component" value="Unassembled WGS sequence"/>
</dbReference>
<proteinExistence type="predicted"/>
<reference evidence="2" key="1">
    <citation type="journal article" date="2013" name="Nat. Genet.">
        <title>The draft genomes of soft-shell turtle and green sea turtle yield insights into the development and evolution of the turtle-specific body plan.</title>
        <authorList>
            <person name="Wang Z."/>
            <person name="Pascual-Anaya J."/>
            <person name="Zadissa A."/>
            <person name="Li W."/>
            <person name="Niimura Y."/>
            <person name="Huang Z."/>
            <person name="Li C."/>
            <person name="White S."/>
            <person name="Xiong Z."/>
            <person name="Fang D."/>
            <person name="Wang B."/>
            <person name="Ming Y."/>
            <person name="Chen Y."/>
            <person name="Zheng Y."/>
            <person name="Kuraku S."/>
            <person name="Pignatelli M."/>
            <person name="Herrero J."/>
            <person name="Beal K."/>
            <person name="Nozawa M."/>
            <person name="Li Q."/>
            <person name="Wang J."/>
            <person name="Zhang H."/>
            <person name="Yu L."/>
            <person name="Shigenobu S."/>
            <person name="Wang J."/>
            <person name="Liu J."/>
            <person name="Flicek P."/>
            <person name="Searle S."/>
            <person name="Wang J."/>
            <person name="Kuratani S."/>
            <person name="Yin Y."/>
            <person name="Aken B."/>
            <person name="Zhang G."/>
            <person name="Irie N."/>
        </authorList>
    </citation>
    <scope>NUCLEOTIDE SEQUENCE [LARGE SCALE GENOMIC DNA]</scope>
</reference>
<accession>M7AIX2</accession>
<protein>
    <submittedName>
        <fullName evidence="1">Uncharacterized protein</fullName>
    </submittedName>
</protein>
<evidence type="ECO:0000313" key="2">
    <source>
        <dbReference type="Proteomes" id="UP000031443"/>
    </source>
</evidence>
<gene>
    <name evidence="1" type="ORF">UY3_17917</name>
</gene>
<name>M7AIX2_CHEMY</name>
<evidence type="ECO:0000313" key="1">
    <source>
        <dbReference type="EMBL" id="EMP25021.1"/>
    </source>
</evidence>
<keyword evidence="2" id="KW-1185">Reference proteome</keyword>